<dbReference type="Proteomes" id="UP000016412">
    <property type="component" value="Unassembled WGS sequence"/>
</dbReference>
<dbReference type="GO" id="GO:0003700">
    <property type="term" value="F:DNA-binding transcription factor activity"/>
    <property type="evidence" value="ECO:0007669"/>
    <property type="project" value="InterPro"/>
</dbReference>
<dbReference type="SUPFAM" id="SSF46689">
    <property type="entry name" value="Homeodomain-like"/>
    <property type="match status" value="2"/>
</dbReference>
<dbReference type="InterPro" id="IPR018062">
    <property type="entry name" value="HTH_AraC-typ_CS"/>
</dbReference>
<evidence type="ECO:0000313" key="8">
    <source>
        <dbReference type="Proteomes" id="UP000016646"/>
    </source>
</evidence>
<evidence type="ECO:0000256" key="2">
    <source>
        <dbReference type="ARBA" id="ARBA00023125"/>
    </source>
</evidence>
<dbReference type="OrthoDB" id="328780at2"/>
<evidence type="ECO:0000256" key="1">
    <source>
        <dbReference type="ARBA" id="ARBA00023015"/>
    </source>
</evidence>
<proteinExistence type="predicted"/>
<dbReference type="InterPro" id="IPR020449">
    <property type="entry name" value="Tscrpt_reg_AraC-type_HTH"/>
</dbReference>
<dbReference type="PANTHER" id="PTHR43280:SF2">
    <property type="entry name" value="HTH-TYPE TRANSCRIPTIONAL REGULATOR EXSA"/>
    <property type="match status" value="1"/>
</dbReference>
<dbReference type="eggNOG" id="COG4977">
    <property type="taxonomic scope" value="Bacteria"/>
</dbReference>
<dbReference type="Gene3D" id="1.10.10.60">
    <property type="entry name" value="Homeodomain-like"/>
    <property type="match status" value="2"/>
</dbReference>
<organism evidence="5 7">
    <name type="scientific">Treponema socranskii subsp. socranskii VPI DR56BR1116 = ATCC 35536</name>
    <dbReference type="NCBI Taxonomy" id="1125725"/>
    <lineage>
        <taxon>Bacteria</taxon>
        <taxon>Pseudomonadati</taxon>
        <taxon>Spirochaetota</taxon>
        <taxon>Spirochaetia</taxon>
        <taxon>Spirochaetales</taxon>
        <taxon>Treponemataceae</taxon>
        <taxon>Treponema</taxon>
    </lineage>
</organism>
<sequence>MKIKDAVYVYRLFSGERLQWHGRYHVHGASEFEVHVFLEGTGSFLQNTAKYPIEPGKVFLSGAYDFHSILPEAVIKPITYYAFLFSVEDQDELSQSLYRILSFSLKKHRVFVSVDIHIRFQLEEIYTLAKSPEVHLNRAAEYLLASFIFRWFDADKDTYIEKTRLTDKKQSIIIVRAIQYMEKAVNTNLKVKNLAKKLNISPEYFIRLFRGEVHTTPHRYFNHLKISAATGYLTATDKSIKEIAHILGFDNQFSFSAIFKKYIGISPSEYRNIYFQKKDLIISDDII</sequence>
<dbReference type="PRINTS" id="PR00032">
    <property type="entry name" value="HTHARAC"/>
</dbReference>
<dbReference type="SUPFAM" id="SSF51215">
    <property type="entry name" value="Regulatory protein AraC"/>
    <property type="match status" value="1"/>
</dbReference>
<dbReference type="PATRIC" id="fig|1125725.3.peg.2236"/>
<protein>
    <submittedName>
        <fullName evidence="5">DNA-binding helix-turn-helix protein</fullName>
    </submittedName>
</protein>
<dbReference type="EMBL" id="AUZJ01000057">
    <property type="protein sequence ID" value="ERF59822.1"/>
    <property type="molecule type" value="Genomic_DNA"/>
</dbReference>
<keyword evidence="3" id="KW-0804">Transcription</keyword>
<dbReference type="InterPro" id="IPR003313">
    <property type="entry name" value="AraC-bd"/>
</dbReference>
<dbReference type="Gene3D" id="2.60.120.10">
    <property type="entry name" value="Jelly Rolls"/>
    <property type="match status" value="1"/>
</dbReference>
<keyword evidence="2 5" id="KW-0238">DNA-binding</keyword>
<dbReference type="Proteomes" id="UP000016646">
    <property type="component" value="Unassembled WGS sequence"/>
</dbReference>
<dbReference type="InterPro" id="IPR018060">
    <property type="entry name" value="HTH_AraC"/>
</dbReference>
<dbReference type="STRING" id="1125725.HMPREF1325_0264"/>
<dbReference type="InterPro" id="IPR014710">
    <property type="entry name" value="RmlC-like_jellyroll"/>
</dbReference>
<comment type="caution">
    <text evidence="5">The sequence shown here is derived from an EMBL/GenBank/DDBJ whole genome shotgun (WGS) entry which is preliminary data.</text>
</comment>
<gene>
    <name evidence="6" type="ORF">HMPREF0860_0225</name>
    <name evidence="5" type="ORF">HMPREF1325_0264</name>
</gene>
<dbReference type="PROSITE" id="PS01124">
    <property type="entry name" value="HTH_ARAC_FAMILY_2"/>
    <property type="match status" value="1"/>
</dbReference>
<dbReference type="PANTHER" id="PTHR43280">
    <property type="entry name" value="ARAC-FAMILY TRANSCRIPTIONAL REGULATOR"/>
    <property type="match status" value="1"/>
</dbReference>
<dbReference type="InterPro" id="IPR037923">
    <property type="entry name" value="HTH-like"/>
</dbReference>
<reference evidence="7 8" key="1">
    <citation type="submission" date="2013-08" db="EMBL/GenBank/DDBJ databases">
        <authorList>
            <person name="Durkin A.S."/>
            <person name="Haft D.R."/>
            <person name="McCorrison J."/>
            <person name="Torralba M."/>
            <person name="Gillis M."/>
            <person name="Haft D.H."/>
            <person name="Methe B."/>
            <person name="Sutton G."/>
            <person name="Nelson K.E."/>
        </authorList>
    </citation>
    <scope>NUCLEOTIDE SEQUENCE [LARGE SCALE GENOMIC DNA]</scope>
    <source>
        <strain evidence="6 8">ATCC 35536</strain>
        <strain evidence="5 7">VPI DR56BR1116</strain>
    </source>
</reference>
<evidence type="ECO:0000259" key="4">
    <source>
        <dbReference type="PROSITE" id="PS01124"/>
    </source>
</evidence>
<evidence type="ECO:0000313" key="6">
    <source>
        <dbReference type="EMBL" id="ERJ98518.1"/>
    </source>
</evidence>
<evidence type="ECO:0000313" key="7">
    <source>
        <dbReference type="Proteomes" id="UP000016412"/>
    </source>
</evidence>
<name>U2MGY1_TRESO</name>
<keyword evidence="1" id="KW-0805">Transcription regulation</keyword>
<accession>U2MGY1</accession>
<dbReference type="PROSITE" id="PS00041">
    <property type="entry name" value="HTH_ARAC_FAMILY_1"/>
    <property type="match status" value="1"/>
</dbReference>
<evidence type="ECO:0000313" key="5">
    <source>
        <dbReference type="EMBL" id="ERF59822.1"/>
    </source>
</evidence>
<dbReference type="RefSeq" id="WP_021331220.1">
    <property type="nucleotide sequence ID" value="NZ_AUZJ01000057.1"/>
</dbReference>
<feature type="domain" description="HTH araC/xylS-type" evidence="4">
    <location>
        <begin position="175"/>
        <end position="273"/>
    </location>
</feature>
<dbReference type="Pfam" id="PF12833">
    <property type="entry name" value="HTH_18"/>
    <property type="match status" value="1"/>
</dbReference>
<dbReference type="GO" id="GO:0043565">
    <property type="term" value="F:sequence-specific DNA binding"/>
    <property type="evidence" value="ECO:0007669"/>
    <property type="project" value="InterPro"/>
</dbReference>
<dbReference type="SMART" id="SM00342">
    <property type="entry name" value="HTH_ARAC"/>
    <property type="match status" value="1"/>
</dbReference>
<dbReference type="EMBL" id="AVQI01000080">
    <property type="protein sequence ID" value="ERJ98518.1"/>
    <property type="molecule type" value="Genomic_DNA"/>
</dbReference>
<evidence type="ECO:0000256" key="3">
    <source>
        <dbReference type="ARBA" id="ARBA00023163"/>
    </source>
</evidence>
<dbReference type="InterPro" id="IPR009057">
    <property type="entry name" value="Homeodomain-like_sf"/>
</dbReference>
<keyword evidence="8" id="KW-1185">Reference proteome</keyword>
<dbReference type="AlphaFoldDB" id="U2MGY1"/>
<dbReference type="Pfam" id="PF02311">
    <property type="entry name" value="AraC_binding"/>
    <property type="match status" value="1"/>
</dbReference>